<evidence type="ECO:0000259" key="1">
    <source>
        <dbReference type="Pfam" id="PF18929"/>
    </source>
</evidence>
<reference evidence="2 3" key="1">
    <citation type="submission" date="2017-09" db="EMBL/GenBank/DDBJ databases">
        <title>Depth-based differentiation of microbial function through sediment-hosted aquifers and enrichment of novel symbionts in the deep terrestrial subsurface.</title>
        <authorList>
            <person name="Probst A.J."/>
            <person name="Ladd B."/>
            <person name="Jarett J.K."/>
            <person name="Geller-Mcgrath D.E."/>
            <person name="Sieber C.M."/>
            <person name="Emerson J.B."/>
            <person name="Anantharaman K."/>
            <person name="Thomas B.C."/>
            <person name="Malmstrom R."/>
            <person name="Stieglmeier M."/>
            <person name="Klingl A."/>
            <person name="Woyke T."/>
            <person name="Ryan C.M."/>
            <person name="Banfield J.F."/>
        </authorList>
    </citation>
    <scope>NUCLEOTIDE SEQUENCE [LARGE SCALE GENOMIC DNA]</scope>
    <source>
        <strain evidence="2">CG23_combo_of_CG06-09_8_20_14_all_40_23</strain>
    </source>
</reference>
<dbReference type="InterPro" id="IPR043734">
    <property type="entry name" value="DUF5678"/>
</dbReference>
<name>A0A2H0A850_9BACT</name>
<dbReference type="Proteomes" id="UP000231067">
    <property type="component" value="Unassembled WGS sequence"/>
</dbReference>
<dbReference type="EMBL" id="PCSH01000051">
    <property type="protein sequence ID" value="PIP41635.1"/>
    <property type="molecule type" value="Genomic_DNA"/>
</dbReference>
<dbReference type="AlphaFoldDB" id="A0A2H0A850"/>
<feature type="domain" description="DUF5678" evidence="1">
    <location>
        <begin position="9"/>
        <end position="56"/>
    </location>
</feature>
<evidence type="ECO:0000313" key="2">
    <source>
        <dbReference type="EMBL" id="PIP41635.1"/>
    </source>
</evidence>
<sequence>MEKVLVNSDKYAGQYIAMVSAEDNTIVGSGILPEEALNEARKQNVQAPILFYVPEKEVVYIYYVG</sequence>
<protein>
    <recommendedName>
        <fullName evidence="1">DUF5678 domain-containing protein</fullName>
    </recommendedName>
</protein>
<accession>A0A2H0A850</accession>
<comment type="caution">
    <text evidence="2">The sequence shown here is derived from an EMBL/GenBank/DDBJ whole genome shotgun (WGS) entry which is preliminary data.</text>
</comment>
<proteinExistence type="predicted"/>
<gene>
    <name evidence="2" type="ORF">COX18_02790</name>
</gene>
<dbReference type="Pfam" id="PF18929">
    <property type="entry name" value="DUF5678"/>
    <property type="match status" value="1"/>
</dbReference>
<evidence type="ECO:0000313" key="3">
    <source>
        <dbReference type="Proteomes" id="UP000231067"/>
    </source>
</evidence>
<organism evidence="2 3">
    <name type="scientific">Candidatus Desantisbacteria bacterium CG23_combo_of_CG06-09_8_20_14_all_40_23</name>
    <dbReference type="NCBI Taxonomy" id="1974550"/>
    <lineage>
        <taxon>Bacteria</taxon>
        <taxon>Candidatus Desantisiibacteriota</taxon>
    </lineage>
</organism>